<evidence type="ECO:0000313" key="1">
    <source>
        <dbReference type="EMBL" id="CAD2213140.1"/>
    </source>
</evidence>
<accession>A0A7G2C091</accession>
<reference evidence="1 2" key="1">
    <citation type="submission" date="2020-08" db="EMBL/GenBank/DDBJ databases">
        <authorList>
            <person name="Newling K."/>
            <person name="Davey J."/>
            <person name="Forrester S."/>
        </authorList>
    </citation>
    <scope>NUCLEOTIDE SEQUENCE [LARGE SCALE GENOMIC DNA]</scope>
    <source>
        <strain evidence="2">Crithidia deanei Carvalho (ATCC PRA-265)</strain>
    </source>
</reference>
<proteinExistence type="predicted"/>
<sequence>MRVSPLLKAEPFHVSEWVAKIAGGEAKSILPRLSQLKADRVHTTTPGIDYCRALCFLHGEGNLMEARQALLEERRHHTLSTEGADLLYDINEQVKPFLLPPKEIQTAHPTFYLLCDALFDHTMLSWGRLFNLYQNVTVLYEGNTLDSIPAGPIVECGTAGGGSVVLMAVTAMVAEDNFLKQTGHRPPVKEVLSFDTFSGMPEPSPVDRVCRSDGEEVSAASTFWSTGTCSSGEEAIHKLARNFNVDKRLTTVAGKFEQTLPTRQPDFANGIALLHLDADWYDSVRGVLRELTPVLHLPRHISRVQVDDYYYWTGCRKAVDETLLEWGQRGLTVPRLESIDHNAVYMKW</sequence>
<dbReference type="Pfam" id="PF05711">
    <property type="entry name" value="TylF"/>
    <property type="match status" value="1"/>
</dbReference>
<dbReference type="InterPro" id="IPR029063">
    <property type="entry name" value="SAM-dependent_MTases_sf"/>
</dbReference>
<keyword evidence="2" id="KW-1185">Reference proteome</keyword>
<gene>
    <name evidence="1" type="ORF">ADEAN_000057600</name>
</gene>
<dbReference type="PANTHER" id="PTHR40036">
    <property type="entry name" value="MACROCIN O-METHYLTRANSFERASE"/>
    <property type="match status" value="1"/>
</dbReference>
<dbReference type="Proteomes" id="UP000515908">
    <property type="component" value="Chromosome 01"/>
</dbReference>
<keyword evidence="1" id="KW-0489">Methyltransferase</keyword>
<organism evidence="1 2">
    <name type="scientific">Angomonas deanei</name>
    <dbReference type="NCBI Taxonomy" id="59799"/>
    <lineage>
        <taxon>Eukaryota</taxon>
        <taxon>Discoba</taxon>
        <taxon>Euglenozoa</taxon>
        <taxon>Kinetoplastea</taxon>
        <taxon>Metakinetoplastina</taxon>
        <taxon>Trypanosomatida</taxon>
        <taxon>Trypanosomatidae</taxon>
        <taxon>Strigomonadinae</taxon>
        <taxon>Angomonas</taxon>
    </lineage>
</organism>
<dbReference type="GO" id="GO:0008168">
    <property type="term" value="F:methyltransferase activity"/>
    <property type="evidence" value="ECO:0007669"/>
    <property type="project" value="UniProtKB-KW"/>
</dbReference>
<dbReference type="PANTHER" id="PTHR40036:SF1">
    <property type="entry name" value="MACROCIN O-METHYLTRANSFERASE"/>
    <property type="match status" value="1"/>
</dbReference>
<dbReference type="EMBL" id="LR877145">
    <property type="protein sequence ID" value="CAD2213140.1"/>
    <property type="molecule type" value="Genomic_DNA"/>
</dbReference>
<protein>
    <submittedName>
        <fullName evidence="1">Macrocin-O-methyltransferase (TylF), putative</fullName>
    </submittedName>
</protein>
<dbReference type="GO" id="GO:0032259">
    <property type="term" value="P:methylation"/>
    <property type="evidence" value="ECO:0007669"/>
    <property type="project" value="UniProtKB-KW"/>
</dbReference>
<keyword evidence="1" id="KW-0808">Transferase</keyword>
<name>A0A7G2C091_9TRYP</name>
<dbReference type="Gene3D" id="3.40.50.150">
    <property type="entry name" value="Vaccinia Virus protein VP39"/>
    <property type="match status" value="1"/>
</dbReference>
<dbReference type="VEuPathDB" id="TriTrypDB:ADEAN_000057600"/>
<dbReference type="InterPro" id="IPR008884">
    <property type="entry name" value="TylF_MeTrfase"/>
</dbReference>
<dbReference type="AlphaFoldDB" id="A0A7G2C091"/>
<evidence type="ECO:0000313" key="2">
    <source>
        <dbReference type="Proteomes" id="UP000515908"/>
    </source>
</evidence>